<accession>A0A7I3ZFK3</accession>
<sequence>MILNEWRSFVNFFFLERAVLTDVTGLASLVRAYHTLISFVGLSWRFDGRGGRAQLMEYESRNIRRID</sequence>
<name>A0A7I3ZFK3_PHYPA</name>
<protein>
    <submittedName>
        <fullName evidence="1">Uncharacterized protein</fullName>
    </submittedName>
</protein>
<reference evidence="1 2" key="2">
    <citation type="journal article" date="2018" name="Plant J.">
        <title>The Physcomitrella patens chromosome-scale assembly reveals moss genome structure and evolution.</title>
        <authorList>
            <person name="Lang D."/>
            <person name="Ullrich K.K."/>
            <person name="Murat F."/>
            <person name="Fuchs J."/>
            <person name="Jenkins J."/>
            <person name="Haas F.B."/>
            <person name="Piednoel M."/>
            <person name="Gundlach H."/>
            <person name="Van Bel M."/>
            <person name="Meyberg R."/>
            <person name="Vives C."/>
            <person name="Morata J."/>
            <person name="Symeonidi A."/>
            <person name="Hiss M."/>
            <person name="Muchero W."/>
            <person name="Kamisugi Y."/>
            <person name="Saleh O."/>
            <person name="Blanc G."/>
            <person name="Decker E.L."/>
            <person name="van Gessel N."/>
            <person name="Grimwood J."/>
            <person name="Hayes R.D."/>
            <person name="Graham S.W."/>
            <person name="Gunter L.E."/>
            <person name="McDaniel S.F."/>
            <person name="Hoernstein S.N.W."/>
            <person name="Larsson A."/>
            <person name="Li F.W."/>
            <person name="Perroud P.F."/>
            <person name="Phillips J."/>
            <person name="Ranjan P."/>
            <person name="Rokshar D.S."/>
            <person name="Rothfels C.J."/>
            <person name="Schneider L."/>
            <person name="Shu S."/>
            <person name="Stevenson D.W."/>
            <person name="Thummler F."/>
            <person name="Tillich M."/>
            <person name="Villarreal Aguilar J.C."/>
            <person name="Widiez T."/>
            <person name="Wong G.K."/>
            <person name="Wymore A."/>
            <person name="Zhang Y."/>
            <person name="Zimmer A.D."/>
            <person name="Quatrano R.S."/>
            <person name="Mayer K.F.X."/>
            <person name="Goodstein D."/>
            <person name="Casacuberta J.M."/>
            <person name="Vandepoele K."/>
            <person name="Reski R."/>
            <person name="Cuming A.C."/>
            <person name="Tuskan G.A."/>
            <person name="Maumus F."/>
            <person name="Salse J."/>
            <person name="Schmutz J."/>
            <person name="Rensing S.A."/>
        </authorList>
    </citation>
    <scope>NUCLEOTIDE SEQUENCE [LARGE SCALE GENOMIC DNA]</scope>
    <source>
        <strain evidence="1 2">cv. Gransden 2004</strain>
    </source>
</reference>
<evidence type="ECO:0000313" key="2">
    <source>
        <dbReference type="Proteomes" id="UP000006727"/>
    </source>
</evidence>
<dbReference type="EnsemblPlants" id="Pp3c23_7840V3.2">
    <property type="protein sequence ID" value="PAC:32949271.CDS.1"/>
    <property type="gene ID" value="Pp3c23_7840"/>
</dbReference>
<evidence type="ECO:0000313" key="1">
    <source>
        <dbReference type="EnsemblPlants" id="PAC:32949271.CDS.1"/>
    </source>
</evidence>
<dbReference type="EMBL" id="ABEU02000023">
    <property type="status" value="NOT_ANNOTATED_CDS"/>
    <property type="molecule type" value="Genomic_DNA"/>
</dbReference>
<reference evidence="1 2" key="1">
    <citation type="journal article" date="2008" name="Science">
        <title>The Physcomitrella genome reveals evolutionary insights into the conquest of land by plants.</title>
        <authorList>
            <person name="Rensing S."/>
            <person name="Lang D."/>
            <person name="Zimmer A."/>
            <person name="Terry A."/>
            <person name="Salamov A."/>
            <person name="Shapiro H."/>
            <person name="Nishiyama T."/>
            <person name="Perroud P.-F."/>
            <person name="Lindquist E."/>
            <person name="Kamisugi Y."/>
            <person name="Tanahashi T."/>
            <person name="Sakakibara K."/>
            <person name="Fujita T."/>
            <person name="Oishi K."/>
            <person name="Shin-I T."/>
            <person name="Kuroki Y."/>
            <person name="Toyoda A."/>
            <person name="Suzuki Y."/>
            <person name="Hashimoto A."/>
            <person name="Yamaguchi K."/>
            <person name="Sugano A."/>
            <person name="Kohara Y."/>
            <person name="Fujiyama A."/>
            <person name="Anterola A."/>
            <person name="Aoki S."/>
            <person name="Ashton N."/>
            <person name="Barbazuk W.B."/>
            <person name="Barker E."/>
            <person name="Bennetzen J."/>
            <person name="Bezanilla M."/>
            <person name="Blankenship R."/>
            <person name="Cho S.H."/>
            <person name="Dutcher S."/>
            <person name="Estelle M."/>
            <person name="Fawcett J.A."/>
            <person name="Gundlach H."/>
            <person name="Hanada K."/>
            <person name="Heyl A."/>
            <person name="Hicks K.A."/>
            <person name="Hugh J."/>
            <person name="Lohr M."/>
            <person name="Mayer K."/>
            <person name="Melkozernov A."/>
            <person name="Murata T."/>
            <person name="Nelson D."/>
            <person name="Pils B."/>
            <person name="Prigge M."/>
            <person name="Reiss B."/>
            <person name="Renner T."/>
            <person name="Rombauts S."/>
            <person name="Rushton P."/>
            <person name="Sanderfoot A."/>
            <person name="Schween G."/>
            <person name="Shiu S.-H."/>
            <person name="Stueber K."/>
            <person name="Theodoulou F.L."/>
            <person name="Tu H."/>
            <person name="Van de Peer Y."/>
            <person name="Verrier P.J."/>
            <person name="Waters E."/>
            <person name="Wood A."/>
            <person name="Yang L."/>
            <person name="Cove D."/>
            <person name="Cuming A."/>
            <person name="Hasebe M."/>
            <person name="Lucas S."/>
            <person name="Mishler D.B."/>
            <person name="Reski R."/>
            <person name="Grigoriev I."/>
            <person name="Quatrano R.S."/>
            <person name="Boore J.L."/>
        </authorList>
    </citation>
    <scope>NUCLEOTIDE SEQUENCE [LARGE SCALE GENOMIC DNA]</scope>
    <source>
        <strain evidence="1 2">cv. Gransden 2004</strain>
    </source>
</reference>
<dbReference type="Proteomes" id="UP000006727">
    <property type="component" value="Chromosome 23"/>
</dbReference>
<keyword evidence="2" id="KW-1185">Reference proteome</keyword>
<reference evidence="1" key="3">
    <citation type="submission" date="2020-12" db="UniProtKB">
        <authorList>
            <consortium name="EnsemblPlants"/>
        </authorList>
    </citation>
    <scope>IDENTIFICATION</scope>
</reference>
<dbReference type="Gramene" id="Pp3c23_7840V3.2">
    <property type="protein sequence ID" value="PAC:32949271.CDS.1"/>
    <property type="gene ID" value="Pp3c23_7840"/>
</dbReference>
<dbReference type="AlphaFoldDB" id="A0A7I3ZFK3"/>
<proteinExistence type="predicted"/>
<organism evidence="1 2">
    <name type="scientific">Physcomitrium patens</name>
    <name type="common">Spreading-leaved earth moss</name>
    <name type="synonym">Physcomitrella patens</name>
    <dbReference type="NCBI Taxonomy" id="3218"/>
    <lineage>
        <taxon>Eukaryota</taxon>
        <taxon>Viridiplantae</taxon>
        <taxon>Streptophyta</taxon>
        <taxon>Embryophyta</taxon>
        <taxon>Bryophyta</taxon>
        <taxon>Bryophytina</taxon>
        <taxon>Bryopsida</taxon>
        <taxon>Funariidae</taxon>
        <taxon>Funariales</taxon>
        <taxon>Funariaceae</taxon>
        <taxon>Physcomitrium</taxon>
    </lineage>
</organism>
<gene>
    <name evidence="1" type="primary">LOC112276115</name>
</gene>